<dbReference type="EMBL" id="CAETWZ010000002">
    <property type="protein sequence ID" value="CAB4367266.1"/>
    <property type="molecule type" value="Genomic_DNA"/>
</dbReference>
<dbReference type="AlphaFoldDB" id="A0A6J6AEG2"/>
<proteinExistence type="predicted"/>
<protein>
    <submittedName>
        <fullName evidence="1">Unannotated protein</fullName>
    </submittedName>
</protein>
<name>A0A6J6AEG2_9ZZZZ</name>
<gene>
    <name evidence="1" type="ORF">UFOPK4179_00047</name>
</gene>
<organism evidence="1">
    <name type="scientific">freshwater metagenome</name>
    <dbReference type="NCBI Taxonomy" id="449393"/>
    <lineage>
        <taxon>unclassified sequences</taxon>
        <taxon>metagenomes</taxon>
        <taxon>ecological metagenomes</taxon>
    </lineage>
</organism>
<sequence length="249" mass="26339">MAFNRFGTFTLGIIITAVSVGAVNFANAAGNTTLKACANKTSGTMRYISKGSCKKTEKALSWNQIGPSGATGTNGQNHFAVDATGKTLGVVTGTGWGAYDVLIEGKIWNLASESVGYNNSSQGDASSAYVNSSCTVPYFKMDSEAPLRTWTAANNIQGVAIDSGLNSYESARTNSIYKAYQPSGAALSWTTSTVYFWDSHWDQATGITSYTCDLLSDAGKINGAKNFTLYAAVEVTRPTYTAPLTLVAR</sequence>
<evidence type="ECO:0000313" key="1">
    <source>
        <dbReference type="EMBL" id="CAB4367266.1"/>
    </source>
</evidence>
<reference evidence="1" key="1">
    <citation type="submission" date="2020-05" db="EMBL/GenBank/DDBJ databases">
        <authorList>
            <person name="Chiriac C."/>
            <person name="Salcher M."/>
            <person name="Ghai R."/>
            <person name="Kavagutti S V."/>
        </authorList>
    </citation>
    <scope>NUCLEOTIDE SEQUENCE</scope>
</reference>
<accession>A0A6J6AEG2</accession>